<dbReference type="SUPFAM" id="SSF53448">
    <property type="entry name" value="Nucleotide-diphospho-sugar transferases"/>
    <property type="match status" value="1"/>
</dbReference>
<gene>
    <name evidence="1" type="ORF">Lsed01_02514</name>
</gene>
<dbReference type="EMBL" id="BAABRR010000020">
    <property type="protein sequence ID" value="GAA5520053.1"/>
    <property type="molecule type" value="Genomic_DNA"/>
</dbReference>
<proteinExistence type="predicted"/>
<evidence type="ECO:0000313" key="2">
    <source>
        <dbReference type="Proteomes" id="UP001426770"/>
    </source>
</evidence>
<sequence>MTAVEACVGIALCTLYEGDYHHGVAALANSLHQAGFRGEFVVGVRGDMPRWAGEGHLDDASSRSLDLGPDLHIRFVAVDTPKHLTLFKPEFMAQVLNTYATDADVVTYIDPDIVVKCAWSDFSPWLESGGICLIEDVNGALPSHAPMRSLWRGYFDAAGLVETRSLDTNFNAGFVSVPRSHAYFLQLWTDMCSRAIASLGGTAGIKSGQPTSLFSTPDQDALNMALMLSDIPMRTARSAEMDFAPGGQCLSHAIGPFKPGHGRFVARALNGRPPSLASKHFLAFVDGPLRSLSQSEIRRLRTSQRLASLIGRFYRRA</sequence>
<dbReference type="Proteomes" id="UP001426770">
    <property type="component" value="Unassembled WGS sequence"/>
</dbReference>
<name>A0ABP9WLE3_9MICO</name>
<evidence type="ECO:0000313" key="1">
    <source>
        <dbReference type="EMBL" id="GAA5520053.1"/>
    </source>
</evidence>
<accession>A0ABP9WLE3</accession>
<organism evidence="1 2">
    <name type="scientific">Demequina sediminis</name>
    <dbReference type="NCBI Taxonomy" id="1930058"/>
    <lineage>
        <taxon>Bacteria</taxon>
        <taxon>Bacillati</taxon>
        <taxon>Actinomycetota</taxon>
        <taxon>Actinomycetes</taxon>
        <taxon>Micrococcales</taxon>
        <taxon>Demequinaceae</taxon>
        <taxon>Demequina</taxon>
    </lineage>
</organism>
<comment type="caution">
    <text evidence="1">The sequence shown here is derived from an EMBL/GenBank/DDBJ whole genome shotgun (WGS) entry which is preliminary data.</text>
</comment>
<protein>
    <submittedName>
        <fullName evidence="1">Uncharacterized protein</fullName>
    </submittedName>
</protein>
<keyword evidence="2" id="KW-1185">Reference proteome</keyword>
<dbReference type="InterPro" id="IPR029044">
    <property type="entry name" value="Nucleotide-diphossugar_trans"/>
</dbReference>
<reference evidence="1 2" key="1">
    <citation type="submission" date="2024-02" db="EMBL/GenBank/DDBJ databases">
        <title>Lysinimicrobium sediminis NBRC 112286.</title>
        <authorList>
            <person name="Ichikawa N."/>
            <person name="Katano-Makiyama Y."/>
            <person name="Hidaka K."/>
        </authorList>
    </citation>
    <scope>NUCLEOTIDE SEQUENCE [LARGE SCALE GENOMIC DNA]</scope>
    <source>
        <strain evidence="1 2">NBRC 112286</strain>
    </source>
</reference>